<organism evidence="1 2">
    <name type="scientific">Methylacidiphilum caldifontis</name>
    <dbReference type="NCBI Taxonomy" id="2795386"/>
    <lineage>
        <taxon>Bacteria</taxon>
        <taxon>Pseudomonadati</taxon>
        <taxon>Verrucomicrobiota</taxon>
        <taxon>Methylacidiphilae</taxon>
        <taxon>Methylacidiphilales</taxon>
        <taxon>Methylacidiphilaceae</taxon>
        <taxon>Methylacidiphilum (ex Ratnadevi et al. 2023)</taxon>
    </lineage>
</organism>
<evidence type="ECO:0000313" key="2">
    <source>
        <dbReference type="Proteomes" id="UP000297713"/>
    </source>
</evidence>
<dbReference type="AlphaFoldDB" id="A0A4Y8PC32"/>
<reference evidence="1 2" key="1">
    <citation type="submission" date="2016-05" db="EMBL/GenBank/DDBJ databases">
        <title>Diversity and Homogeneity among Thermoacidophilic Verrucomicrobia Methanotrophs Linked with Geographical Origin.</title>
        <authorList>
            <person name="Erikstad H.-A."/>
            <person name="Smestad N.B."/>
            <person name="Ceballos R.M."/>
            <person name="Birkeland N.-K."/>
        </authorList>
    </citation>
    <scope>NUCLEOTIDE SEQUENCE [LARGE SCALE GENOMIC DNA]</scope>
    <source>
        <strain evidence="1 2">Phi</strain>
    </source>
</reference>
<sequence>MPNRLNPFAWLFNSNKGKKRLTRRTKEIQGYFQKINQDYKPNCLGFFCFFLFLKRSYFCCLRSKPIKRDLLAYLIRATLH</sequence>
<protein>
    <submittedName>
        <fullName evidence="1">Uncharacterized protein</fullName>
    </submittedName>
</protein>
<proteinExistence type="predicted"/>
<name>A0A4Y8PC32_9BACT</name>
<keyword evidence="2" id="KW-1185">Reference proteome</keyword>
<dbReference type="EMBL" id="LXQC01000137">
    <property type="protein sequence ID" value="TFE68773.1"/>
    <property type="molecule type" value="Genomic_DNA"/>
</dbReference>
<gene>
    <name evidence="1" type="ORF">A7Q10_07795</name>
</gene>
<comment type="caution">
    <text evidence="1">The sequence shown here is derived from an EMBL/GenBank/DDBJ whole genome shotgun (WGS) entry which is preliminary data.</text>
</comment>
<dbReference type="Proteomes" id="UP000297713">
    <property type="component" value="Unassembled WGS sequence"/>
</dbReference>
<accession>A0A4Y8PC32</accession>
<evidence type="ECO:0000313" key="1">
    <source>
        <dbReference type="EMBL" id="TFE68773.1"/>
    </source>
</evidence>